<sequence>MRAEVAIFSSAAVRITHEDLISAVASLPGARPNDVTLSLVMIEYINTPLSSLNVTSEFTAPTTMDSTLPFSIFLALVLISHPP</sequence>
<evidence type="ECO:0000313" key="1">
    <source>
        <dbReference type="EMBL" id="SPS06830.1"/>
    </source>
</evidence>
<dbReference type="AlphaFoldDB" id="A0A2X0QYT1"/>
<accession>A0A2X0QYT1</accession>
<gene>
    <name evidence="1" type="ORF">NITFAB_2427</name>
</gene>
<organism evidence="1">
    <name type="scientific">Candidatus Nitrotoga fabula</name>
    <dbReference type="NCBI Taxonomy" id="2182327"/>
    <lineage>
        <taxon>Bacteria</taxon>
        <taxon>Pseudomonadati</taxon>
        <taxon>Pseudomonadota</taxon>
        <taxon>Betaproteobacteria</taxon>
        <taxon>Nitrosomonadales</taxon>
        <taxon>Gallionellaceae</taxon>
        <taxon>Candidatus Nitrotoga</taxon>
    </lineage>
</organism>
<protein>
    <submittedName>
        <fullName evidence="1">Uncharacterized protein</fullName>
    </submittedName>
</protein>
<proteinExistence type="predicted"/>
<reference evidence="1" key="1">
    <citation type="submission" date="2018-05" db="EMBL/GenBank/DDBJ databases">
        <authorList>
            <person name="Lanie J.A."/>
            <person name="Ng W.-L."/>
            <person name="Kazmierczak K.M."/>
            <person name="Andrzejewski T.M."/>
            <person name="Davidsen T.M."/>
            <person name="Wayne K.J."/>
            <person name="Tettelin H."/>
            <person name="Glass J.I."/>
            <person name="Rusch D."/>
            <person name="Podicherti R."/>
            <person name="Tsui H.-C.T."/>
            <person name="Winkler M.E."/>
        </authorList>
    </citation>
    <scope>NUCLEOTIDE SEQUENCE</scope>
    <source>
        <strain evidence="1">KNB</strain>
    </source>
</reference>
<name>A0A2X0QYT1_9PROT</name>
<dbReference type="EMBL" id="LS423452">
    <property type="protein sequence ID" value="SPS06830.1"/>
    <property type="molecule type" value="Genomic_DNA"/>
</dbReference>